<protein>
    <submittedName>
        <fullName evidence="1">Uncharacterized protein</fullName>
    </submittedName>
</protein>
<dbReference type="EMBL" id="LAZR01001482">
    <property type="protein sequence ID" value="KKN43887.1"/>
    <property type="molecule type" value="Genomic_DNA"/>
</dbReference>
<proteinExistence type="predicted"/>
<dbReference type="AlphaFoldDB" id="A0A0F9R3U8"/>
<comment type="caution">
    <text evidence="1">The sequence shown here is derived from an EMBL/GenBank/DDBJ whole genome shotgun (WGS) entry which is preliminary data.</text>
</comment>
<gene>
    <name evidence="1" type="ORF">LCGC14_0698360</name>
</gene>
<reference evidence="1" key="1">
    <citation type="journal article" date="2015" name="Nature">
        <title>Complex archaea that bridge the gap between prokaryotes and eukaryotes.</title>
        <authorList>
            <person name="Spang A."/>
            <person name="Saw J.H."/>
            <person name="Jorgensen S.L."/>
            <person name="Zaremba-Niedzwiedzka K."/>
            <person name="Martijn J."/>
            <person name="Lind A.E."/>
            <person name="van Eijk R."/>
            <person name="Schleper C."/>
            <person name="Guy L."/>
            <person name="Ettema T.J."/>
        </authorList>
    </citation>
    <scope>NUCLEOTIDE SEQUENCE</scope>
</reference>
<organism evidence="1">
    <name type="scientific">marine sediment metagenome</name>
    <dbReference type="NCBI Taxonomy" id="412755"/>
    <lineage>
        <taxon>unclassified sequences</taxon>
        <taxon>metagenomes</taxon>
        <taxon>ecological metagenomes</taxon>
    </lineage>
</organism>
<sequence>MTDPKLSGEMRRKAALCRTSPDYQVLDDVLDEWADEVQQLEEFKAEAVAALGGYEQETQRLKAIIAKLKEGE</sequence>
<name>A0A0F9R3U8_9ZZZZ</name>
<accession>A0A0F9R3U8</accession>
<evidence type="ECO:0000313" key="1">
    <source>
        <dbReference type="EMBL" id="KKN43887.1"/>
    </source>
</evidence>